<evidence type="ECO:0000256" key="3">
    <source>
        <dbReference type="ARBA" id="ARBA00022801"/>
    </source>
</evidence>
<evidence type="ECO:0000256" key="1">
    <source>
        <dbReference type="ARBA" id="ARBA00022503"/>
    </source>
</evidence>
<evidence type="ECO:0000259" key="8">
    <source>
        <dbReference type="Pfam" id="PF24827"/>
    </source>
</evidence>
<dbReference type="AlphaFoldDB" id="A0A1P8EJ96"/>
<dbReference type="PIRSF" id="PIRSF017020">
    <property type="entry name" value="AstE"/>
    <property type="match status" value="1"/>
</dbReference>
<dbReference type="SUPFAM" id="SSF53187">
    <property type="entry name" value="Zn-dependent exopeptidases"/>
    <property type="match status" value="1"/>
</dbReference>
<keyword evidence="2 5" id="KW-0479">Metal-binding</keyword>
<dbReference type="EMBL" id="CP016896">
    <property type="protein sequence ID" value="APV36284.1"/>
    <property type="molecule type" value="Genomic_DNA"/>
</dbReference>
<dbReference type="Pfam" id="PF24827">
    <property type="entry name" value="AstE_AspA_cat"/>
    <property type="match status" value="1"/>
</dbReference>
<dbReference type="Proteomes" id="UP000185674">
    <property type="component" value="Chromosome"/>
</dbReference>
<dbReference type="GO" id="GO:0016788">
    <property type="term" value="F:hydrolase activity, acting on ester bonds"/>
    <property type="evidence" value="ECO:0007669"/>
    <property type="project" value="UniProtKB-UniRule"/>
</dbReference>
<keyword evidence="1 5" id="KW-0056">Arginine metabolism</keyword>
<dbReference type="GO" id="GO:0019545">
    <property type="term" value="P:L-arginine catabolic process to succinate"/>
    <property type="evidence" value="ECO:0007669"/>
    <property type="project" value="UniProtKB-UniRule"/>
</dbReference>
<feature type="active site" evidence="5">
    <location>
        <position position="211"/>
    </location>
</feature>
<dbReference type="EC" id="3.5.1.96" evidence="5 6"/>
<keyword evidence="3 5" id="KW-0378">Hydrolase</keyword>
<dbReference type="Pfam" id="PF04952">
    <property type="entry name" value="AstE_AspA_hybrid"/>
    <property type="match status" value="1"/>
</dbReference>
<dbReference type="InterPro" id="IPR016681">
    <property type="entry name" value="SuccinylGlu_desuccinylase"/>
</dbReference>
<evidence type="ECO:0000256" key="6">
    <source>
        <dbReference type="NCBIfam" id="TIGR03242"/>
    </source>
</evidence>
<dbReference type="CDD" id="cd03855">
    <property type="entry name" value="M14_ASTE"/>
    <property type="match status" value="1"/>
</dbReference>
<dbReference type="HAMAP" id="MF_00767">
    <property type="entry name" value="Arg_catab_AstE"/>
    <property type="match status" value="1"/>
</dbReference>
<dbReference type="RefSeq" id="WP_076032965.1">
    <property type="nucleotide sequence ID" value="NZ_CP016896.1"/>
</dbReference>
<evidence type="ECO:0000259" key="7">
    <source>
        <dbReference type="Pfam" id="PF04952"/>
    </source>
</evidence>
<dbReference type="InterPro" id="IPR055438">
    <property type="entry name" value="AstE_AspA_cat"/>
</dbReference>
<comment type="cofactor">
    <cofactor evidence="5">
        <name>Zn(2+)</name>
        <dbReference type="ChEBI" id="CHEBI:29105"/>
    </cofactor>
    <text evidence="5">Binds 1 zinc ion per subunit.</text>
</comment>
<dbReference type="STRING" id="487316.BEN76_09750"/>
<feature type="binding site" evidence="5">
    <location>
        <position position="56"/>
    </location>
    <ligand>
        <name>Zn(2+)</name>
        <dbReference type="ChEBI" id="CHEBI:29105"/>
    </ligand>
</feature>
<evidence type="ECO:0000256" key="4">
    <source>
        <dbReference type="ARBA" id="ARBA00022833"/>
    </source>
</evidence>
<protein>
    <recommendedName>
        <fullName evidence="5 6">Succinylglutamate desuccinylase</fullName>
        <ecNumber evidence="5 6">3.5.1.96</ecNumber>
    </recommendedName>
</protein>
<feature type="binding site" evidence="5">
    <location>
        <position position="148"/>
    </location>
    <ligand>
        <name>Zn(2+)</name>
        <dbReference type="ChEBI" id="CHEBI:29105"/>
    </ligand>
</feature>
<organism evidence="9 10">
    <name type="scientific">Acinetobacter soli</name>
    <dbReference type="NCBI Taxonomy" id="487316"/>
    <lineage>
        <taxon>Bacteria</taxon>
        <taxon>Pseudomonadati</taxon>
        <taxon>Pseudomonadota</taxon>
        <taxon>Gammaproteobacteria</taxon>
        <taxon>Moraxellales</taxon>
        <taxon>Moraxellaceae</taxon>
        <taxon>Acinetobacter</taxon>
    </lineage>
</organism>
<proteinExistence type="inferred from homology"/>
<evidence type="ECO:0000313" key="10">
    <source>
        <dbReference type="Proteomes" id="UP000185674"/>
    </source>
</evidence>
<comment type="catalytic activity">
    <reaction evidence="5">
        <text>N-succinyl-L-glutamate + H2O = L-glutamate + succinate</text>
        <dbReference type="Rhea" id="RHEA:15169"/>
        <dbReference type="ChEBI" id="CHEBI:15377"/>
        <dbReference type="ChEBI" id="CHEBI:29985"/>
        <dbReference type="ChEBI" id="CHEBI:30031"/>
        <dbReference type="ChEBI" id="CHEBI:58763"/>
        <dbReference type="EC" id="3.5.1.96"/>
    </reaction>
</comment>
<dbReference type="PANTHER" id="PTHR15162:SF7">
    <property type="entry name" value="SUCCINYLGLUTAMATE DESUCCINYLASE"/>
    <property type="match status" value="1"/>
</dbReference>
<dbReference type="InterPro" id="IPR050178">
    <property type="entry name" value="AspA/AstE_fam"/>
</dbReference>
<dbReference type="PANTHER" id="PTHR15162">
    <property type="entry name" value="ASPARTOACYLASE"/>
    <property type="match status" value="1"/>
</dbReference>
<comment type="similarity">
    <text evidence="5">Belongs to the AspA/AstE family. Succinylglutamate desuccinylase subfamily.</text>
</comment>
<comment type="function">
    <text evidence="5">Transforms N(2)-succinylglutamate into succinate and glutamate.</text>
</comment>
<dbReference type="NCBIfam" id="NF003706">
    <property type="entry name" value="PRK05324.1"/>
    <property type="match status" value="1"/>
</dbReference>
<dbReference type="eggNOG" id="COG2988">
    <property type="taxonomic scope" value="Bacteria"/>
</dbReference>
<name>A0A1P8EJ96_9GAMM</name>
<dbReference type="NCBIfam" id="TIGR03242">
    <property type="entry name" value="arg_catab_astE"/>
    <property type="match status" value="1"/>
</dbReference>
<dbReference type="GO" id="GO:0019544">
    <property type="term" value="P:L-arginine catabolic process to L-glutamate"/>
    <property type="evidence" value="ECO:0007669"/>
    <property type="project" value="UniProtKB-UniRule"/>
</dbReference>
<reference evidence="9 10" key="1">
    <citation type="submission" date="2016-08" db="EMBL/GenBank/DDBJ databases">
        <title>Complete genome sequence of Acinetobacter baylyi strain GFJ2.</title>
        <authorList>
            <person name="Tabata M."/>
            <person name="Kuboki S."/>
            <person name="Gibu N."/>
            <person name="Kinouchi Y."/>
            <person name="Vangnai A."/>
            <person name="Kasai D."/>
            <person name="Fukuda M."/>
        </authorList>
    </citation>
    <scope>NUCLEOTIDE SEQUENCE [LARGE SCALE GENOMIC DNA]</scope>
    <source>
        <strain evidence="9 10">GFJ2</strain>
    </source>
</reference>
<dbReference type="GO" id="GO:0009017">
    <property type="term" value="F:succinylglutamate desuccinylase activity"/>
    <property type="evidence" value="ECO:0007669"/>
    <property type="project" value="UniProtKB-UniRule"/>
</dbReference>
<dbReference type="UniPathway" id="UPA00185">
    <property type="reaction ID" value="UER00283"/>
</dbReference>
<dbReference type="GO" id="GO:0008270">
    <property type="term" value="F:zinc ion binding"/>
    <property type="evidence" value="ECO:0007669"/>
    <property type="project" value="UniProtKB-UniRule"/>
</dbReference>
<dbReference type="Gene3D" id="3.40.630.10">
    <property type="entry name" value="Zn peptidases"/>
    <property type="match status" value="1"/>
</dbReference>
<feature type="domain" description="AstE/AspA barrel-sandwich hybrid" evidence="7">
    <location>
        <begin position="250"/>
        <end position="322"/>
    </location>
</feature>
<evidence type="ECO:0000256" key="2">
    <source>
        <dbReference type="ARBA" id="ARBA00022723"/>
    </source>
</evidence>
<feature type="binding site" evidence="5">
    <location>
        <position position="53"/>
    </location>
    <ligand>
        <name>Zn(2+)</name>
        <dbReference type="ChEBI" id="CHEBI:29105"/>
    </ligand>
</feature>
<feature type="domain" description="Succinylglutamate desuccinylase/Aspartoacylase catalytic" evidence="8">
    <location>
        <begin position="44"/>
        <end position="234"/>
    </location>
</feature>
<dbReference type="KEGG" id="asol:BEN76_09750"/>
<comment type="pathway">
    <text evidence="5">Amino-acid degradation; L-arginine degradation via AST pathway; L-glutamate and succinate from L-arginine: step 5/5.</text>
</comment>
<evidence type="ECO:0000256" key="5">
    <source>
        <dbReference type="HAMAP-Rule" id="MF_00767"/>
    </source>
</evidence>
<keyword evidence="4 5" id="KW-0862">Zinc</keyword>
<accession>A0A1P8EJ96</accession>
<dbReference type="InterPro" id="IPR007036">
    <property type="entry name" value="Aste_AspA_hybrid_dom"/>
</dbReference>
<sequence length="328" mass="36718">MVDLLALTLTQREPEQDTGESAGFHWQWLGEGMLQCTPVSGYEKTILLSAGIHGNETAPIELIDNILKDLFAAKLMLKHRVLFVLGNPEAIRQGVRYLENDMNRMFCGAHEALTADVETRRAAELEHITSHFFHTSDAQAKAYHYDLHTAIRASQLPLFALFPYQSHPYDAALLAQLDAADLDALVYHNSFGKTFTQFTATHFQAASTTLELGKAKPLGHNDLSEFDPIDQVLRAILSDTILPVRHKPAIREFKVMSSIIKHSDDFQLQLAANAPNFSTFQKGDVLAIQSGENQIVEHEQVWILFPNPQVKKGLRAGLVLEETTQHKK</sequence>
<gene>
    <name evidence="5" type="primary">astE</name>
    <name evidence="9" type="ORF">BEN76_09750</name>
</gene>
<evidence type="ECO:0000313" key="9">
    <source>
        <dbReference type="EMBL" id="APV36284.1"/>
    </source>
</evidence>